<feature type="transmembrane region" description="Helical" evidence="7">
    <location>
        <begin position="270"/>
        <end position="294"/>
    </location>
</feature>
<dbReference type="PROSITE" id="PS50850">
    <property type="entry name" value="MFS"/>
    <property type="match status" value="1"/>
</dbReference>
<evidence type="ECO:0000256" key="2">
    <source>
        <dbReference type="ARBA" id="ARBA00010992"/>
    </source>
</evidence>
<dbReference type="OrthoDB" id="6133115at2759"/>
<dbReference type="InterPro" id="IPR036259">
    <property type="entry name" value="MFS_trans_sf"/>
</dbReference>
<dbReference type="EMBL" id="JABEXW010000384">
    <property type="protein sequence ID" value="KAF4964877.1"/>
    <property type="molecule type" value="Genomic_DNA"/>
</dbReference>
<keyword evidence="4 7" id="KW-0812">Transmembrane</keyword>
<dbReference type="PANTHER" id="PTHR48022:SF24">
    <property type="entry name" value="HEXOSE TRANSPORTER PROTEIN (AFU_ORTHOLOGUE AFUA_8G04480)"/>
    <property type="match status" value="1"/>
</dbReference>
<accession>A0A8H4X7I4</accession>
<dbReference type="GO" id="GO:0005351">
    <property type="term" value="F:carbohydrate:proton symporter activity"/>
    <property type="evidence" value="ECO:0007669"/>
    <property type="project" value="TreeGrafter"/>
</dbReference>
<feature type="transmembrane region" description="Helical" evidence="7">
    <location>
        <begin position="370"/>
        <end position="397"/>
    </location>
</feature>
<feature type="domain" description="Major facilitator superfamily (MFS) profile" evidence="8">
    <location>
        <begin position="9"/>
        <end position="461"/>
    </location>
</feature>
<evidence type="ECO:0000256" key="3">
    <source>
        <dbReference type="ARBA" id="ARBA00022448"/>
    </source>
</evidence>
<evidence type="ECO:0000256" key="1">
    <source>
        <dbReference type="ARBA" id="ARBA00004141"/>
    </source>
</evidence>
<comment type="subcellular location">
    <subcellularLocation>
        <location evidence="1">Membrane</location>
        <topology evidence="1">Multi-pass membrane protein</topology>
    </subcellularLocation>
</comment>
<sequence length="498" mass="55126">MTETQAQEAAWRAGIGRLNLLLTVPMMNGLQSVPAWIKDFDNPSGARLGVLGTMQVIGAIVSLPIVPWVADRFGRRLPVFIGSVLALLGTALQTAARNINTFLAGRFFVGFGTGVVGVASNPLLAELAYPTHHNQFLGAVVAAWSTYGTFKLESSWSWRIPSLLQSIPSVYQMLLIYLVPESPRWLISHGKLADARKVLNKYYAGRDTDADISPLMQYEMAEIESAIELEKVQNTNSYLDFLKTSKPIVFYNHDVGPVSDRLLEGNRWRLSIAIILGLSAQWAGNGLVSFYLVIVLRSIGINDPEEQNLINGGLTIFCYIIAITGATGVLRFGRRTILVFGFAGMAASYLVWTILSSINQQKDFKDSSLGYGVVVMIFIFQLFYNISINPVLPTYILEIMPFMLRAKGYTIEQIVTYGAGPFNGFVNPVAMEALEWKYYIVWVVMLCVWLTLIYFLFPETAGRTLEEVSQIFDGVDFASTVEASLNAKGEATELEEVA</sequence>
<feature type="transmembrane region" description="Helical" evidence="7">
    <location>
        <begin position="48"/>
        <end position="70"/>
    </location>
</feature>
<reference evidence="9" key="1">
    <citation type="journal article" date="2020" name="BMC Genomics">
        <title>Correction to: Identification and distribution of gene clusters required for synthesis of sphingolipid metabolism inhibitors in diverse species of the filamentous fungus Fusarium.</title>
        <authorList>
            <person name="Kim H.S."/>
            <person name="Lohmar J.M."/>
            <person name="Busman M."/>
            <person name="Brown D.W."/>
            <person name="Naumann T.A."/>
            <person name="Divon H.H."/>
            <person name="Lysoe E."/>
            <person name="Uhlig S."/>
            <person name="Proctor R.H."/>
        </authorList>
    </citation>
    <scope>NUCLEOTIDE SEQUENCE</scope>
    <source>
        <strain evidence="9">NRRL 20472</strain>
    </source>
</reference>
<name>A0A8H4X7I4_9HYPO</name>
<dbReference type="AlphaFoldDB" id="A0A8H4X7I4"/>
<evidence type="ECO:0000259" key="8">
    <source>
        <dbReference type="PROSITE" id="PS50850"/>
    </source>
</evidence>
<feature type="transmembrane region" description="Helical" evidence="7">
    <location>
        <begin position="337"/>
        <end position="358"/>
    </location>
</feature>
<dbReference type="Gene3D" id="1.20.1250.20">
    <property type="entry name" value="MFS general substrate transporter like domains"/>
    <property type="match status" value="1"/>
</dbReference>
<keyword evidence="3" id="KW-0813">Transport</keyword>
<dbReference type="PANTHER" id="PTHR48022">
    <property type="entry name" value="PLASTIDIC GLUCOSE TRANSPORTER 4"/>
    <property type="match status" value="1"/>
</dbReference>
<organism evidence="9 10">
    <name type="scientific">Fusarium sarcochroum</name>
    <dbReference type="NCBI Taxonomy" id="1208366"/>
    <lineage>
        <taxon>Eukaryota</taxon>
        <taxon>Fungi</taxon>
        <taxon>Dikarya</taxon>
        <taxon>Ascomycota</taxon>
        <taxon>Pezizomycotina</taxon>
        <taxon>Sordariomycetes</taxon>
        <taxon>Hypocreomycetidae</taxon>
        <taxon>Hypocreales</taxon>
        <taxon>Nectriaceae</taxon>
        <taxon>Fusarium</taxon>
        <taxon>Fusarium lateritium species complex</taxon>
    </lineage>
</organism>
<evidence type="ECO:0000313" key="9">
    <source>
        <dbReference type="EMBL" id="KAF4964877.1"/>
    </source>
</evidence>
<comment type="caution">
    <text evidence="9">The sequence shown here is derived from an EMBL/GenBank/DDBJ whole genome shotgun (WGS) entry which is preliminary data.</text>
</comment>
<dbReference type="Proteomes" id="UP000622797">
    <property type="component" value="Unassembled WGS sequence"/>
</dbReference>
<keyword evidence="6 7" id="KW-0472">Membrane</keyword>
<evidence type="ECO:0000256" key="6">
    <source>
        <dbReference type="ARBA" id="ARBA00023136"/>
    </source>
</evidence>
<evidence type="ECO:0000256" key="7">
    <source>
        <dbReference type="SAM" id="Phobius"/>
    </source>
</evidence>
<reference evidence="9" key="2">
    <citation type="submission" date="2020-05" db="EMBL/GenBank/DDBJ databases">
        <authorList>
            <person name="Kim H.-S."/>
            <person name="Proctor R.H."/>
            <person name="Brown D.W."/>
        </authorList>
    </citation>
    <scope>NUCLEOTIDE SEQUENCE</scope>
    <source>
        <strain evidence="9">NRRL 20472</strain>
    </source>
</reference>
<gene>
    <name evidence="9" type="ORF">FSARC_7222</name>
</gene>
<dbReference type="Pfam" id="PF00083">
    <property type="entry name" value="Sugar_tr"/>
    <property type="match status" value="1"/>
</dbReference>
<feature type="transmembrane region" description="Helical" evidence="7">
    <location>
        <begin position="309"/>
        <end position="330"/>
    </location>
</feature>
<keyword evidence="5 7" id="KW-1133">Transmembrane helix</keyword>
<dbReference type="InterPro" id="IPR050360">
    <property type="entry name" value="MFS_Sugar_Transporters"/>
</dbReference>
<dbReference type="SUPFAM" id="SSF103473">
    <property type="entry name" value="MFS general substrate transporter"/>
    <property type="match status" value="1"/>
</dbReference>
<feature type="transmembrane region" description="Helical" evidence="7">
    <location>
        <begin position="438"/>
        <end position="457"/>
    </location>
</feature>
<protein>
    <recommendedName>
        <fullName evidence="8">Major facilitator superfamily (MFS) profile domain-containing protein</fullName>
    </recommendedName>
</protein>
<dbReference type="FunFam" id="1.20.1250.20:FF:000134">
    <property type="entry name" value="MFS sugar transporter protein"/>
    <property type="match status" value="1"/>
</dbReference>
<evidence type="ECO:0000256" key="5">
    <source>
        <dbReference type="ARBA" id="ARBA00022989"/>
    </source>
</evidence>
<dbReference type="InterPro" id="IPR020846">
    <property type="entry name" value="MFS_dom"/>
</dbReference>
<evidence type="ECO:0000256" key="4">
    <source>
        <dbReference type="ARBA" id="ARBA00022692"/>
    </source>
</evidence>
<evidence type="ECO:0000313" key="10">
    <source>
        <dbReference type="Proteomes" id="UP000622797"/>
    </source>
</evidence>
<feature type="transmembrane region" description="Helical" evidence="7">
    <location>
        <begin position="102"/>
        <end position="124"/>
    </location>
</feature>
<dbReference type="GO" id="GO:0016020">
    <property type="term" value="C:membrane"/>
    <property type="evidence" value="ECO:0007669"/>
    <property type="project" value="UniProtKB-SubCell"/>
</dbReference>
<dbReference type="InterPro" id="IPR005828">
    <property type="entry name" value="MFS_sugar_transport-like"/>
</dbReference>
<feature type="transmembrane region" description="Helical" evidence="7">
    <location>
        <begin position="77"/>
        <end position="96"/>
    </location>
</feature>
<proteinExistence type="inferred from homology"/>
<comment type="similarity">
    <text evidence="2">Belongs to the major facilitator superfamily. Sugar transporter (TC 2.A.1.1) family.</text>
</comment>
<keyword evidence="10" id="KW-1185">Reference proteome</keyword>